<dbReference type="AlphaFoldDB" id="A0A916LE26"/>
<sequence>MTGPHPETESSGNRQISVAELLARQGRDRPGRAREPVSGG</sequence>
<evidence type="ECO:0000313" key="2">
    <source>
        <dbReference type="Proteomes" id="UP000039021"/>
    </source>
</evidence>
<accession>A0A916LE26</accession>
<gene>
    <name evidence="1" type="ORF">ERS007739_03818</name>
</gene>
<dbReference type="EMBL" id="CSBK01002106">
    <property type="protein sequence ID" value="COZ49516.1"/>
    <property type="molecule type" value="Genomic_DNA"/>
</dbReference>
<evidence type="ECO:0000313" key="1">
    <source>
        <dbReference type="EMBL" id="COZ49516.1"/>
    </source>
</evidence>
<dbReference type="Proteomes" id="UP000039021">
    <property type="component" value="Unassembled WGS sequence"/>
</dbReference>
<reference evidence="2" key="1">
    <citation type="submission" date="2015-03" db="EMBL/GenBank/DDBJ databases">
        <authorList>
            <consortium name="Pathogen Informatics"/>
        </authorList>
    </citation>
    <scope>NUCLEOTIDE SEQUENCE [LARGE SCALE GENOMIC DNA]</scope>
    <source>
        <strain evidence="2">N09902308</strain>
    </source>
</reference>
<protein>
    <submittedName>
        <fullName evidence="1">Conserved membrane protein of uncharacterized function</fullName>
    </submittedName>
</protein>
<name>A0A916LE26_MYCTX</name>
<organism evidence="1 2">
    <name type="scientific">Mycobacterium tuberculosis</name>
    <dbReference type="NCBI Taxonomy" id="1773"/>
    <lineage>
        <taxon>Bacteria</taxon>
        <taxon>Bacillati</taxon>
        <taxon>Actinomycetota</taxon>
        <taxon>Actinomycetes</taxon>
        <taxon>Mycobacteriales</taxon>
        <taxon>Mycobacteriaceae</taxon>
        <taxon>Mycobacterium</taxon>
        <taxon>Mycobacterium tuberculosis complex</taxon>
    </lineage>
</organism>
<comment type="caution">
    <text evidence="1">The sequence shown here is derived from an EMBL/GenBank/DDBJ whole genome shotgun (WGS) entry which is preliminary data.</text>
</comment>
<proteinExistence type="predicted"/>